<dbReference type="GO" id="GO:0015833">
    <property type="term" value="P:peptide transport"/>
    <property type="evidence" value="ECO:0007669"/>
    <property type="project" value="TreeGrafter"/>
</dbReference>
<organism evidence="3 4">
    <name type="scientific">Candidatus Rothia avistercoris</name>
    <dbReference type="NCBI Taxonomy" id="2840479"/>
    <lineage>
        <taxon>Bacteria</taxon>
        <taxon>Bacillati</taxon>
        <taxon>Actinomycetota</taxon>
        <taxon>Actinomycetes</taxon>
        <taxon>Micrococcales</taxon>
        <taxon>Micrococcaceae</taxon>
        <taxon>Rothia</taxon>
    </lineage>
</organism>
<reference evidence="3" key="1">
    <citation type="journal article" date="2021" name="PeerJ">
        <title>Extensive microbial diversity within the chicken gut microbiome revealed by metagenomics and culture.</title>
        <authorList>
            <person name="Gilroy R."/>
            <person name="Ravi A."/>
            <person name="Getino M."/>
            <person name="Pursley I."/>
            <person name="Horton D.L."/>
            <person name="Alikhan N.F."/>
            <person name="Baker D."/>
            <person name="Gharbi K."/>
            <person name="Hall N."/>
            <person name="Watson M."/>
            <person name="Adriaenssens E.M."/>
            <person name="Foster-Nyarko E."/>
            <person name="Jarju S."/>
            <person name="Secka A."/>
            <person name="Antonio M."/>
            <person name="Oren A."/>
            <person name="Chaudhuri R.R."/>
            <person name="La Ragione R."/>
            <person name="Hildebrand F."/>
            <person name="Pallen M.J."/>
        </authorList>
    </citation>
    <scope>NUCLEOTIDE SEQUENCE</scope>
    <source>
        <strain evidence="3">ChiHjej10B9-4811</strain>
    </source>
</reference>
<dbReference type="Proteomes" id="UP000823908">
    <property type="component" value="Unassembled WGS sequence"/>
</dbReference>
<dbReference type="InterPro" id="IPR000914">
    <property type="entry name" value="SBP_5_dom"/>
</dbReference>
<accession>A0A9D2UDJ0</accession>
<reference evidence="3" key="2">
    <citation type="submission" date="2021-04" db="EMBL/GenBank/DDBJ databases">
        <authorList>
            <person name="Gilroy R."/>
        </authorList>
    </citation>
    <scope>NUCLEOTIDE SEQUENCE</scope>
    <source>
        <strain evidence="3">ChiHjej10B9-4811</strain>
    </source>
</reference>
<dbReference type="CDD" id="cd08501">
    <property type="entry name" value="PBP2_Lpqw"/>
    <property type="match status" value="1"/>
</dbReference>
<dbReference type="PANTHER" id="PTHR30290">
    <property type="entry name" value="PERIPLASMIC BINDING COMPONENT OF ABC TRANSPORTER"/>
    <property type="match status" value="1"/>
</dbReference>
<dbReference type="PROSITE" id="PS51257">
    <property type="entry name" value="PROKAR_LIPOPROTEIN"/>
    <property type="match status" value="1"/>
</dbReference>
<sequence>MRKTRISSALSLSAVAALALSACASSDTGASNNSGSGSDAAASDKSVSIAITNVFSSLNVGTAEGNSDTNGIINQMTSRGFYTITDTFDIRHNEWFGTYSMTEEGDGIKVDYKVNDDQKWSDGNDIDKGDLLLAWAVQSGHFDGEGEDGVKYFDWAGETAGLGGAEVPVVSKDGRSISFTYPQAFADWEIAYDVAGNSYGTPAHVVAELAGMTEDELIKAIETATPGEENEQLRKIADAWNTGYNTTTMPANEALTVGNGPYLVTAVEENQSVTLTANPNYQGDKKPAIGEVVLKVQGDVATQIQALQNGEVNAVAPQASIDTVSQLEALSGVVTETQPDQSYDHLDLNVKEGSPFADENVRKAFLLTVPRQDIVDKLIKPMDANAEVLNSQLYVASDAENYAKTVESNNSSEYPSDDMDANIEKAKELLGGQTPTIRILYNNKNSNRINSFQMIKESAEKAGFVVVDAGSEQWSSLLAGGDYEASIFGWVSSGVGNSSLGQIFKTGSSSNFTGYSNPTVDAAADEIMTTTDTARIEELKMQADGEIFKDGYGLPLFQSIAVTSVSDTITGVQPKPGQQPLTWNIEEWDISE</sequence>
<dbReference type="InterPro" id="IPR039424">
    <property type="entry name" value="SBP_5"/>
</dbReference>
<evidence type="ECO:0000313" key="3">
    <source>
        <dbReference type="EMBL" id="HJD50373.1"/>
    </source>
</evidence>
<feature type="signal peptide" evidence="1">
    <location>
        <begin position="1"/>
        <end position="24"/>
    </location>
</feature>
<comment type="caution">
    <text evidence="3">The sequence shown here is derived from an EMBL/GenBank/DDBJ whole genome shotgun (WGS) entry which is preliminary data.</text>
</comment>
<protein>
    <submittedName>
        <fullName evidence="3">ABC transporter family substrate-binding protein</fullName>
    </submittedName>
</protein>
<dbReference type="AlphaFoldDB" id="A0A9D2UDJ0"/>
<dbReference type="Gene3D" id="3.40.190.10">
    <property type="entry name" value="Periplasmic binding protein-like II"/>
    <property type="match status" value="1"/>
</dbReference>
<dbReference type="PIRSF" id="PIRSF002741">
    <property type="entry name" value="MppA"/>
    <property type="match status" value="1"/>
</dbReference>
<feature type="chain" id="PRO_5038426069" evidence="1">
    <location>
        <begin position="25"/>
        <end position="592"/>
    </location>
</feature>
<proteinExistence type="predicted"/>
<dbReference type="GO" id="GO:0042597">
    <property type="term" value="C:periplasmic space"/>
    <property type="evidence" value="ECO:0007669"/>
    <property type="project" value="UniProtKB-ARBA"/>
</dbReference>
<name>A0A9D2UDJ0_9MICC</name>
<dbReference type="Pfam" id="PF00496">
    <property type="entry name" value="SBP_bac_5"/>
    <property type="match status" value="1"/>
</dbReference>
<gene>
    <name evidence="3" type="ORF">H9908_00675</name>
</gene>
<dbReference type="GO" id="GO:0043190">
    <property type="term" value="C:ATP-binding cassette (ABC) transporter complex"/>
    <property type="evidence" value="ECO:0007669"/>
    <property type="project" value="InterPro"/>
</dbReference>
<evidence type="ECO:0000256" key="1">
    <source>
        <dbReference type="SAM" id="SignalP"/>
    </source>
</evidence>
<dbReference type="EMBL" id="DWUS01000017">
    <property type="protein sequence ID" value="HJD50373.1"/>
    <property type="molecule type" value="Genomic_DNA"/>
</dbReference>
<evidence type="ECO:0000259" key="2">
    <source>
        <dbReference type="Pfam" id="PF00496"/>
    </source>
</evidence>
<feature type="domain" description="Solute-binding protein family 5" evidence="2">
    <location>
        <begin position="102"/>
        <end position="500"/>
    </location>
</feature>
<evidence type="ECO:0000313" key="4">
    <source>
        <dbReference type="Proteomes" id="UP000823908"/>
    </source>
</evidence>
<dbReference type="PANTHER" id="PTHR30290:SF65">
    <property type="entry name" value="MONOACYL PHOSPHATIDYLINOSITOL TETRAMANNOSIDE-BINDING PROTEIN LPQW-RELATED"/>
    <property type="match status" value="1"/>
</dbReference>
<keyword evidence="1" id="KW-0732">Signal</keyword>
<dbReference type="InterPro" id="IPR030678">
    <property type="entry name" value="Peptide/Ni-bd"/>
</dbReference>
<dbReference type="GO" id="GO:1904680">
    <property type="term" value="F:peptide transmembrane transporter activity"/>
    <property type="evidence" value="ECO:0007669"/>
    <property type="project" value="TreeGrafter"/>
</dbReference>
<dbReference type="Gene3D" id="3.10.105.10">
    <property type="entry name" value="Dipeptide-binding Protein, Domain 3"/>
    <property type="match status" value="1"/>
</dbReference>
<dbReference type="SUPFAM" id="SSF53850">
    <property type="entry name" value="Periplasmic binding protein-like II"/>
    <property type="match status" value="1"/>
</dbReference>